<evidence type="ECO:0000313" key="3">
    <source>
        <dbReference type="EMBL" id="KKT34826.1"/>
    </source>
</evidence>
<keyword evidence="2" id="KW-0812">Transmembrane</keyword>
<name>A0A0G1GIM8_9BACT</name>
<dbReference type="InterPro" id="IPR011042">
    <property type="entry name" value="6-blade_b-propeller_TolB-like"/>
</dbReference>
<dbReference type="EMBL" id="LCHN01000028">
    <property type="protein sequence ID" value="KKT34826.1"/>
    <property type="molecule type" value="Genomic_DNA"/>
</dbReference>
<comment type="caution">
    <text evidence="3">The sequence shown here is derived from an EMBL/GenBank/DDBJ whole genome shotgun (WGS) entry which is preliminary data.</text>
</comment>
<dbReference type="Proteomes" id="UP000034069">
    <property type="component" value="Unassembled WGS sequence"/>
</dbReference>
<gene>
    <name evidence="3" type="ORF">UW23_C0028G0010</name>
</gene>
<proteinExistence type="predicted"/>
<evidence type="ECO:0000256" key="1">
    <source>
        <dbReference type="SAM" id="Coils"/>
    </source>
</evidence>
<sequence>MNKDLALRFLRVVNETGLNGWGQVYARMPFEAEEEARKGALFGAVFAKGESSPDKEAEMMVWVDEYYNSAERGGLLVDFWEKFEDKFKVVDSVWVWVTIELGKRKIRMVRNGESGIVIYRDASRVEVTGKSGMGRVITGDVEPGDEMLVWAGGLSEHLKELEDKKLDEEERVDGVVGKLIRDQVGAAGLVLRFGGMEMDEVIGKEEVVEEKTLGAVNTESWGSENLEEPENLYAEPELVSDRLVGPVKPKDRVVNWWKRISSRGRLTVGNRGGLDKKKRITIGLGLLFLILLSVSVVMGSVKIKNDREAAKWAAFAEPIEKKRLEAESSSKMNLVGSKKLLEEARAAFEEGKGDFIDTKFKNNLADLEMKLEQSWQTASGEKESELVNQINFDLIRQGFVGSKFSWSSDSNFLALDGALGVIARVETVQKEIKIIAGKGEGQEWLDLVPLGKNGFVLGRRGIGPISGEIKLTDFDSAVSDPVALGYFGSNLYLLDRGNREIYKYTVSGETLGERQRWLKQGEVIDLSTPVDLAIDGDVWLVGGSDKLERFRRGVKENYSLSGVPEGAVFSRVAVEREGDRVALLDKVHGWIIMFKKEDGSFVSQLNSGQFMEAGDIEFDGEGKLWVLVKGIMAEVK</sequence>
<dbReference type="AlphaFoldDB" id="A0A0G1GIM8"/>
<evidence type="ECO:0000256" key="2">
    <source>
        <dbReference type="SAM" id="Phobius"/>
    </source>
</evidence>
<keyword evidence="2" id="KW-1133">Transmembrane helix</keyword>
<organism evidence="3 4">
    <name type="scientific">Candidatus Collierbacteria bacterium GW2011_GWA1_44_12</name>
    <dbReference type="NCBI Taxonomy" id="1618376"/>
    <lineage>
        <taxon>Bacteria</taxon>
        <taxon>Candidatus Collieribacteriota</taxon>
    </lineage>
</organism>
<dbReference type="Gene3D" id="2.120.10.30">
    <property type="entry name" value="TolB, C-terminal domain"/>
    <property type="match status" value="1"/>
</dbReference>
<dbReference type="SUPFAM" id="SSF63825">
    <property type="entry name" value="YWTD domain"/>
    <property type="match status" value="1"/>
</dbReference>
<feature type="transmembrane region" description="Helical" evidence="2">
    <location>
        <begin position="280"/>
        <end position="301"/>
    </location>
</feature>
<feature type="coiled-coil region" evidence="1">
    <location>
        <begin position="151"/>
        <end position="178"/>
    </location>
</feature>
<reference evidence="3 4" key="1">
    <citation type="journal article" date="2015" name="Nature">
        <title>rRNA introns, odd ribosomes, and small enigmatic genomes across a large radiation of phyla.</title>
        <authorList>
            <person name="Brown C.T."/>
            <person name="Hug L.A."/>
            <person name="Thomas B.C."/>
            <person name="Sharon I."/>
            <person name="Castelle C.J."/>
            <person name="Singh A."/>
            <person name="Wilkins M.J."/>
            <person name="Williams K.H."/>
            <person name="Banfield J.F."/>
        </authorList>
    </citation>
    <scope>NUCLEOTIDE SEQUENCE [LARGE SCALE GENOMIC DNA]</scope>
</reference>
<protein>
    <submittedName>
        <fullName evidence="3">Uncharacterized protein</fullName>
    </submittedName>
</protein>
<evidence type="ECO:0000313" key="4">
    <source>
        <dbReference type="Proteomes" id="UP000034069"/>
    </source>
</evidence>
<accession>A0A0G1GIM8</accession>
<keyword evidence="2" id="KW-0472">Membrane</keyword>
<keyword evidence="1" id="KW-0175">Coiled coil</keyword>